<evidence type="ECO:0000313" key="2">
    <source>
        <dbReference type="Proteomes" id="UP000261208"/>
    </source>
</evidence>
<evidence type="ECO:0000313" key="1">
    <source>
        <dbReference type="EMBL" id="RGK46456.1"/>
    </source>
</evidence>
<organism evidence="1 2">
    <name type="scientific">Dorea formicigenerans</name>
    <dbReference type="NCBI Taxonomy" id="39486"/>
    <lineage>
        <taxon>Bacteria</taxon>
        <taxon>Bacillati</taxon>
        <taxon>Bacillota</taxon>
        <taxon>Clostridia</taxon>
        <taxon>Lachnospirales</taxon>
        <taxon>Lachnospiraceae</taxon>
        <taxon>Dorea</taxon>
    </lineage>
</organism>
<accession>A0A3E4MA46</accession>
<dbReference type="EMBL" id="QSQQ01000015">
    <property type="protein sequence ID" value="RGK46456.1"/>
    <property type="molecule type" value="Genomic_DNA"/>
</dbReference>
<gene>
    <name evidence="1" type="ORF">DXD10_11570</name>
</gene>
<comment type="caution">
    <text evidence="1">The sequence shown here is derived from an EMBL/GenBank/DDBJ whole genome shotgun (WGS) entry which is preliminary data.</text>
</comment>
<dbReference type="RefSeq" id="WP_117650300.1">
    <property type="nucleotide sequence ID" value="NZ_QSQQ01000015.1"/>
</dbReference>
<dbReference type="AlphaFoldDB" id="A0A3E4MA46"/>
<proteinExistence type="predicted"/>
<reference evidence="1 2" key="1">
    <citation type="submission" date="2018-08" db="EMBL/GenBank/DDBJ databases">
        <title>A genome reference for cultivated species of the human gut microbiota.</title>
        <authorList>
            <person name="Zou Y."/>
            <person name="Xue W."/>
            <person name="Luo G."/>
        </authorList>
    </citation>
    <scope>NUCLEOTIDE SEQUENCE [LARGE SCALE GENOMIC DNA]</scope>
    <source>
        <strain evidence="1 2">TF11-11</strain>
    </source>
</reference>
<protein>
    <submittedName>
        <fullName evidence="1">Uncharacterized protein</fullName>
    </submittedName>
</protein>
<name>A0A3E4MA46_9FIRM</name>
<sequence length="137" mass="16263">MEEQILNYLDMSEEQKEKSLRDLKSIGFYPAYGKEKTMKKIMDKSIAGEMPQFYFVFRKEQLIGYLFIIGDTQKYRAFPWLAISNLDELPMRVTKALMEIQIEAWINIGDEIMADFLRRQLTNYEHGIGHRPENLCR</sequence>
<dbReference type="Proteomes" id="UP000261208">
    <property type="component" value="Unassembled WGS sequence"/>
</dbReference>